<dbReference type="InterPro" id="IPR027266">
    <property type="entry name" value="TrmE/GcvT-like"/>
</dbReference>
<sequence>MSAPWLAVPRSLQGSAAASRATSASALRSPASSSFSPLTICGACRRTRSRTRMAHRSYSSSTGAAFPQVPAAGVTALASRRLISVSGPDAAKYLQGVITSSMVRLQTQTGQDDGTGAAPPQSGFYSAFLSAQGRVLHDVFVYRDTLGVGKDAGSGGDASASFLIEVDADAAATLAKHIRRYKLRAKFDVRLLAADELTVWHGWGLPAGAPLPSVGADPDPGLIAHHDTRAPGLGWRFVAPAARTASSLPAQIELNVADEAAYRVRRYLLGVAEGQREMLHNQALPLESNMDIMGGIDFHKGCYVGQELTIRTRHRGVVRKRILPCLVYGADDEQPRSLAVDAHGTTSPGLADTIPAETSIGRVGKRGRSAGKWLSGVGNLGLALCRLETMTDVALPGEAVAAAATAAATFDPTSEFVMKFVEGSENDGEGGSGGEGEADASAPTTAVKIKAFVPDWLRQGLAPQD</sequence>
<evidence type="ECO:0000256" key="6">
    <source>
        <dbReference type="SAM" id="MobiDB-lite"/>
    </source>
</evidence>
<name>U7PXL5_SPOS1</name>
<dbReference type="GO" id="GO:0005759">
    <property type="term" value="C:mitochondrial matrix"/>
    <property type="evidence" value="ECO:0007669"/>
    <property type="project" value="UniProtKB-SubCell"/>
</dbReference>
<keyword evidence="9" id="KW-1185">Reference proteome</keyword>
<evidence type="ECO:0000256" key="2">
    <source>
        <dbReference type="ARBA" id="ARBA00022946"/>
    </source>
</evidence>
<protein>
    <recommendedName>
        <fullName evidence="5">Iron-sulfur cluster assembly factor IBA57 homolog, mitochondrial</fullName>
    </recommendedName>
</protein>
<dbReference type="OrthoDB" id="191995at2759"/>
<dbReference type="Proteomes" id="UP000018087">
    <property type="component" value="Unassembled WGS sequence"/>
</dbReference>
<dbReference type="EMBL" id="KI440844">
    <property type="protein sequence ID" value="ERS99686.1"/>
    <property type="molecule type" value="Genomic_DNA"/>
</dbReference>
<evidence type="ECO:0000313" key="9">
    <source>
        <dbReference type="Proteomes" id="UP000018087"/>
    </source>
</evidence>
<dbReference type="Gene3D" id="3.30.1360.120">
    <property type="entry name" value="Probable tRNA modification gtpase trme, domain 1"/>
    <property type="match status" value="1"/>
</dbReference>
<organism evidence="8 9">
    <name type="scientific">Sporothrix schenckii (strain ATCC 58251 / de Perez 2211183)</name>
    <name type="common">Rose-picker's disease fungus</name>
    <dbReference type="NCBI Taxonomy" id="1391915"/>
    <lineage>
        <taxon>Eukaryota</taxon>
        <taxon>Fungi</taxon>
        <taxon>Dikarya</taxon>
        <taxon>Ascomycota</taxon>
        <taxon>Pezizomycotina</taxon>
        <taxon>Sordariomycetes</taxon>
        <taxon>Sordariomycetidae</taxon>
        <taxon>Ophiostomatales</taxon>
        <taxon>Ophiostomataceae</taxon>
        <taxon>Sporothrix</taxon>
    </lineage>
</organism>
<gene>
    <name evidence="8" type="ORF">HMPREF1624_03049</name>
</gene>
<dbReference type="STRING" id="1391915.U7PXL5"/>
<keyword evidence="3" id="KW-0496">Mitochondrion</keyword>
<accession>U7PXL5</accession>
<feature type="domain" description="CAF17 C-terminal" evidence="7">
    <location>
        <begin position="319"/>
        <end position="398"/>
    </location>
</feature>
<evidence type="ECO:0000259" key="7">
    <source>
        <dbReference type="Pfam" id="PF25455"/>
    </source>
</evidence>
<dbReference type="HOGENOM" id="CLU_007884_7_0_1"/>
<comment type="subcellular location">
    <subcellularLocation>
        <location evidence="1">Mitochondrion matrix</location>
    </subcellularLocation>
</comment>
<dbReference type="AlphaFoldDB" id="U7PXL5"/>
<dbReference type="NCBIfam" id="TIGR03317">
    <property type="entry name" value="ygfZ_signature"/>
    <property type="match status" value="1"/>
</dbReference>
<dbReference type="PANTHER" id="PTHR22602">
    <property type="entry name" value="TRANSFERASE CAF17, MITOCHONDRIAL-RELATED"/>
    <property type="match status" value="1"/>
</dbReference>
<dbReference type="InterPro" id="IPR057460">
    <property type="entry name" value="CAF17_C"/>
</dbReference>
<evidence type="ECO:0000256" key="4">
    <source>
        <dbReference type="ARBA" id="ARBA00093447"/>
    </source>
</evidence>
<dbReference type="eggNOG" id="KOG2929">
    <property type="taxonomic scope" value="Eukaryota"/>
</dbReference>
<dbReference type="PANTHER" id="PTHR22602:SF0">
    <property type="entry name" value="TRANSFERASE CAF17, MITOCHONDRIAL-RELATED"/>
    <property type="match status" value="1"/>
</dbReference>
<dbReference type="InterPro" id="IPR017703">
    <property type="entry name" value="YgfZ/GCV_T_CS"/>
</dbReference>
<dbReference type="GO" id="GO:0016226">
    <property type="term" value="P:iron-sulfur cluster assembly"/>
    <property type="evidence" value="ECO:0007669"/>
    <property type="project" value="TreeGrafter"/>
</dbReference>
<comment type="similarity">
    <text evidence="4">Belongs to the GcvT family. CAF17/IBA57 subfamily.</text>
</comment>
<evidence type="ECO:0000256" key="3">
    <source>
        <dbReference type="ARBA" id="ARBA00023128"/>
    </source>
</evidence>
<feature type="region of interest" description="Disordered" evidence="6">
    <location>
        <begin position="423"/>
        <end position="443"/>
    </location>
</feature>
<dbReference type="InterPro" id="IPR045179">
    <property type="entry name" value="YgfZ/GcvT"/>
</dbReference>
<evidence type="ECO:0000256" key="5">
    <source>
        <dbReference type="ARBA" id="ARBA00093637"/>
    </source>
</evidence>
<evidence type="ECO:0000313" key="8">
    <source>
        <dbReference type="EMBL" id="ERS99686.1"/>
    </source>
</evidence>
<reference evidence="9" key="1">
    <citation type="journal article" date="2014" name="Genome Announc.">
        <title>Genome sequence of the pathogenic fungus Sporothrix schenckii (ATCC 58251).</title>
        <authorList>
            <person name="Cuomo C.A."/>
            <person name="Rodriguez-Del Valle N."/>
            <person name="Perez-Sanchez L."/>
            <person name="Abouelleil A."/>
            <person name="Goldberg J."/>
            <person name="Young S."/>
            <person name="Zeng Q."/>
            <person name="Birren B.W."/>
        </authorList>
    </citation>
    <scope>NUCLEOTIDE SEQUENCE [LARGE SCALE GENOMIC DNA]</scope>
    <source>
        <strain evidence="9">ATCC 58251 / de Perez 2211183</strain>
    </source>
</reference>
<keyword evidence="2" id="KW-0809">Transit peptide</keyword>
<dbReference type="SUPFAM" id="SSF103025">
    <property type="entry name" value="Folate-binding domain"/>
    <property type="match status" value="1"/>
</dbReference>
<evidence type="ECO:0000256" key="1">
    <source>
        <dbReference type="ARBA" id="ARBA00004305"/>
    </source>
</evidence>
<dbReference type="Pfam" id="PF25455">
    <property type="entry name" value="Beta-barrel_CAF17_C"/>
    <property type="match status" value="1"/>
</dbReference>
<proteinExistence type="inferred from homology"/>